<gene>
    <name evidence="1" type="ORF">MLD38_013424</name>
</gene>
<organism evidence="1 2">
    <name type="scientific">Melastoma candidum</name>
    <dbReference type="NCBI Taxonomy" id="119954"/>
    <lineage>
        <taxon>Eukaryota</taxon>
        <taxon>Viridiplantae</taxon>
        <taxon>Streptophyta</taxon>
        <taxon>Embryophyta</taxon>
        <taxon>Tracheophyta</taxon>
        <taxon>Spermatophyta</taxon>
        <taxon>Magnoliopsida</taxon>
        <taxon>eudicotyledons</taxon>
        <taxon>Gunneridae</taxon>
        <taxon>Pentapetalae</taxon>
        <taxon>rosids</taxon>
        <taxon>malvids</taxon>
        <taxon>Myrtales</taxon>
        <taxon>Melastomataceae</taxon>
        <taxon>Melastomatoideae</taxon>
        <taxon>Melastomateae</taxon>
        <taxon>Melastoma</taxon>
    </lineage>
</organism>
<reference evidence="2" key="1">
    <citation type="journal article" date="2023" name="Front. Plant Sci.">
        <title>Chromosomal-level genome assembly of Melastoma candidum provides insights into trichome evolution.</title>
        <authorList>
            <person name="Zhong Y."/>
            <person name="Wu W."/>
            <person name="Sun C."/>
            <person name="Zou P."/>
            <person name="Liu Y."/>
            <person name="Dai S."/>
            <person name="Zhou R."/>
        </authorList>
    </citation>
    <scope>NUCLEOTIDE SEQUENCE [LARGE SCALE GENOMIC DNA]</scope>
</reference>
<evidence type="ECO:0000313" key="2">
    <source>
        <dbReference type="Proteomes" id="UP001057402"/>
    </source>
</evidence>
<dbReference type="EMBL" id="CM042883">
    <property type="protein sequence ID" value="KAI4375570.1"/>
    <property type="molecule type" value="Genomic_DNA"/>
</dbReference>
<protein>
    <submittedName>
        <fullName evidence="1">Uncharacterized protein</fullName>
    </submittedName>
</protein>
<evidence type="ECO:0000313" key="1">
    <source>
        <dbReference type="EMBL" id="KAI4375570.1"/>
    </source>
</evidence>
<name>A0ACB9R9J1_9MYRT</name>
<proteinExistence type="predicted"/>
<comment type="caution">
    <text evidence="1">The sequence shown here is derived from an EMBL/GenBank/DDBJ whole genome shotgun (WGS) entry which is preliminary data.</text>
</comment>
<dbReference type="Proteomes" id="UP001057402">
    <property type="component" value="Chromosome 4"/>
</dbReference>
<keyword evidence="2" id="KW-1185">Reference proteome</keyword>
<accession>A0ACB9R9J1</accession>
<sequence>MSSSDNKMFKFDEFLSFRGTDGTLKSFPSHLFVALTRKGIFAFRDNEELEMGQTFSDQLLKAVKDSRPAVVVLSPN</sequence>